<proteinExistence type="predicted"/>
<accession>A0A9D1A3R7</accession>
<dbReference type="PANTHER" id="PTHR42756:SF1">
    <property type="entry name" value="TRANSCRIPTIONAL REPRESSOR OF EMRAB OPERON"/>
    <property type="match status" value="1"/>
</dbReference>
<dbReference type="PANTHER" id="PTHR42756">
    <property type="entry name" value="TRANSCRIPTIONAL REGULATOR, MARR"/>
    <property type="match status" value="1"/>
</dbReference>
<reference evidence="5" key="1">
    <citation type="submission" date="2020-10" db="EMBL/GenBank/DDBJ databases">
        <authorList>
            <person name="Gilroy R."/>
        </authorList>
    </citation>
    <scope>NUCLEOTIDE SEQUENCE</scope>
    <source>
        <strain evidence="5">CHK180-2868</strain>
    </source>
</reference>
<dbReference type="SUPFAM" id="SSF46785">
    <property type="entry name" value="Winged helix' DNA-binding domain"/>
    <property type="match status" value="1"/>
</dbReference>
<dbReference type="AlphaFoldDB" id="A0A9D1A3R7"/>
<dbReference type="SMART" id="SM00347">
    <property type="entry name" value="HTH_MARR"/>
    <property type="match status" value="1"/>
</dbReference>
<reference evidence="5" key="2">
    <citation type="journal article" date="2021" name="PeerJ">
        <title>Extensive microbial diversity within the chicken gut microbiome revealed by metagenomics and culture.</title>
        <authorList>
            <person name="Gilroy R."/>
            <person name="Ravi A."/>
            <person name="Getino M."/>
            <person name="Pursley I."/>
            <person name="Horton D.L."/>
            <person name="Alikhan N.F."/>
            <person name="Baker D."/>
            <person name="Gharbi K."/>
            <person name="Hall N."/>
            <person name="Watson M."/>
            <person name="Adriaenssens E.M."/>
            <person name="Foster-Nyarko E."/>
            <person name="Jarju S."/>
            <person name="Secka A."/>
            <person name="Antonio M."/>
            <person name="Oren A."/>
            <person name="Chaudhuri R.R."/>
            <person name="La Ragione R."/>
            <person name="Hildebrand F."/>
            <person name="Pallen M.J."/>
        </authorList>
    </citation>
    <scope>NUCLEOTIDE SEQUENCE</scope>
    <source>
        <strain evidence="5">CHK180-2868</strain>
    </source>
</reference>
<dbReference type="GO" id="GO:0003677">
    <property type="term" value="F:DNA binding"/>
    <property type="evidence" value="ECO:0007669"/>
    <property type="project" value="UniProtKB-KW"/>
</dbReference>
<dbReference type="EMBL" id="DVGC01000026">
    <property type="protein sequence ID" value="HIR05238.1"/>
    <property type="molecule type" value="Genomic_DNA"/>
</dbReference>
<dbReference type="InterPro" id="IPR000835">
    <property type="entry name" value="HTH_MarR-typ"/>
</dbReference>
<protein>
    <submittedName>
        <fullName evidence="5">MarR family transcriptional regulator</fullName>
    </submittedName>
</protein>
<keyword evidence="2" id="KW-0238">DNA-binding</keyword>
<organism evidence="5 6">
    <name type="scientific">Candidatus Copromonas faecavium</name>
    <name type="common">nom. illeg.</name>
    <dbReference type="NCBI Taxonomy" id="2840740"/>
    <lineage>
        <taxon>Bacteria</taxon>
        <taxon>Bacillati</taxon>
        <taxon>Bacillota</taxon>
        <taxon>Clostridia</taxon>
        <taxon>Lachnospirales</taxon>
        <taxon>Lachnospiraceae</taxon>
        <taxon>Candidatus Copromonas (nom. illeg.)</taxon>
    </lineage>
</organism>
<evidence type="ECO:0000313" key="6">
    <source>
        <dbReference type="Proteomes" id="UP000824250"/>
    </source>
</evidence>
<evidence type="ECO:0000256" key="2">
    <source>
        <dbReference type="ARBA" id="ARBA00023125"/>
    </source>
</evidence>
<dbReference type="Pfam" id="PF01047">
    <property type="entry name" value="MarR"/>
    <property type="match status" value="1"/>
</dbReference>
<dbReference type="InterPro" id="IPR036388">
    <property type="entry name" value="WH-like_DNA-bd_sf"/>
</dbReference>
<dbReference type="PROSITE" id="PS50995">
    <property type="entry name" value="HTH_MARR_2"/>
    <property type="match status" value="1"/>
</dbReference>
<gene>
    <name evidence="5" type="ORF">IAB28_04655</name>
</gene>
<keyword evidence="3" id="KW-0804">Transcription</keyword>
<evidence type="ECO:0000259" key="4">
    <source>
        <dbReference type="PROSITE" id="PS50995"/>
    </source>
</evidence>
<dbReference type="InterPro" id="IPR036390">
    <property type="entry name" value="WH_DNA-bd_sf"/>
</dbReference>
<dbReference type="Proteomes" id="UP000824250">
    <property type="component" value="Unassembled WGS sequence"/>
</dbReference>
<evidence type="ECO:0000256" key="1">
    <source>
        <dbReference type="ARBA" id="ARBA00023015"/>
    </source>
</evidence>
<evidence type="ECO:0000256" key="3">
    <source>
        <dbReference type="ARBA" id="ARBA00023163"/>
    </source>
</evidence>
<keyword evidence="1" id="KW-0805">Transcription regulation</keyword>
<feature type="domain" description="HTH marR-type" evidence="4">
    <location>
        <begin position="4"/>
        <end position="136"/>
    </location>
</feature>
<evidence type="ECO:0000313" key="5">
    <source>
        <dbReference type="EMBL" id="HIR05238.1"/>
    </source>
</evidence>
<dbReference type="GO" id="GO:0003700">
    <property type="term" value="F:DNA-binding transcription factor activity"/>
    <property type="evidence" value="ECO:0007669"/>
    <property type="project" value="InterPro"/>
</dbReference>
<comment type="caution">
    <text evidence="5">The sequence shown here is derived from an EMBL/GenBank/DDBJ whole genome shotgun (WGS) entry which is preliminary data.</text>
</comment>
<name>A0A9D1A3R7_9FIRM</name>
<sequence>MEPSISLYRKIRRLYRLGQRYVLSHMKHEDLSPSEYLLLRHVGFHGEVSQRHLAEDMSVDKAMITRILQKLEAKGYLRRVEDEQDGRSKKVIALPSARAIHMESRDLDSQFSDILTEGFSQEELESLDRLLTIMADRAKKLLTDSGSGGYEK</sequence>
<dbReference type="PRINTS" id="PR00598">
    <property type="entry name" value="HTHMARR"/>
</dbReference>
<dbReference type="Gene3D" id="1.10.10.10">
    <property type="entry name" value="Winged helix-like DNA-binding domain superfamily/Winged helix DNA-binding domain"/>
    <property type="match status" value="1"/>
</dbReference>